<dbReference type="InterPro" id="IPR002563">
    <property type="entry name" value="Flavin_Rdtase-like_dom"/>
</dbReference>
<dbReference type="EMBL" id="CP045725">
    <property type="protein sequence ID" value="QGF24883.1"/>
    <property type="molecule type" value="Genomic_DNA"/>
</dbReference>
<sequence length="180" mass="19011">MSGGVPGEHWPHEYPRRASLPAAAGAARPGTPAAGPPPRAGHRVDERRGGARDGWTISSLLVGEGEPAELIALVDEDCDWWDLFRSTGTATVNVLGPGQGRVADAFARIAPSPGGPFRTGEWTDGTHGPRLIDAAGWVGVRLVDATPDHAGWALLVRATVEELDLADGVDALEHRYGRYV</sequence>
<dbReference type="SUPFAM" id="SSF50475">
    <property type="entry name" value="FMN-binding split barrel"/>
    <property type="match status" value="1"/>
</dbReference>
<accession>A0A5Q2FI90</accession>
<evidence type="ECO:0000259" key="2">
    <source>
        <dbReference type="Pfam" id="PF01613"/>
    </source>
</evidence>
<evidence type="ECO:0000313" key="4">
    <source>
        <dbReference type="Proteomes" id="UP000386847"/>
    </source>
</evidence>
<protein>
    <submittedName>
        <fullName evidence="3">Flavin reductase</fullName>
    </submittedName>
</protein>
<evidence type="ECO:0000256" key="1">
    <source>
        <dbReference type="SAM" id="MobiDB-lite"/>
    </source>
</evidence>
<dbReference type="Gene3D" id="2.30.110.10">
    <property type="entry name" value="Electron Transport, Fmn-binding Protein, Chain A"/>
    <property type="match status" value="1"/>
</dbReference>
<name>A0A5Q2FI90_9ACTN</name>
<feature type="domain" description="Flavin reductase like" evidence="2">
    <location>
        <begin position="49"/>
        <end position="178"/>
    </location>
</feature>
<gene>
    <name evidence="3" type="ORF">Rai3103_16060</name>
</gene>
<feature type="compositionally biased region" description="Low complexity" evidence="1">
    <location>
        <begin position="22"/>
        <end position="33"/>
    </location>
</feature>
<dbReference type="GO" id="GO:0010181">
    <property type="term" value="F:FMN binding"/>
    <property type="evidence" value="ECO:0007669"/>
    <property type="project" value="InterPro"/>
</dbReference>
<organism evidence="3 4">
    <name type="scientific">Raineyella fluvialis</name>
    <dbReference type="NCBI Taxonomy" id="2662261"/>
    <lineage>
        <taxon>Bacteria</taxon>
        <taxon>Bacillati</taxon>
        <taxon>Actinomycetota</taxon>
        <taxon>Actinomycetes</taxon>
        <taxon>Propionibacteriales</taxon>
        <taxon>Propionibacteriaceae</taxon>
        <taxon>Raineyella</taxon>
    </lineage>
</organism>
<dbReference type="KEGG" id="rain:Rai3103_16060"/>
<evidence type="ECO:0000313" key="3">
    <source>
        <dbReference type="EMBL" id="QGF24883.1"/>
    </source>
</evidence>
<dbReference type="Proteomes" id="UP000386847">
    <property type="component" value="Chromosome"/>
</dbReference>
<dbReference type="AlphaFoldDB" id="A0A5Q2FI90"/>
<dbReference type="GO" id="GO:0016646">
    <property type="term" value="F:oxidoreductase activity, acting on the CH-NH group of donors, NAD or NADP as acceptor"/>
    <property type="evidence" value="ECO:0007669"/>
    <property type="project" value="UniProtKB-ARBA"/>
</dbReference>
<feature type="region of interest" description="Disordered" evidence="1">
    <location>
        <begin position="22"/>
        <end position="50"/>
    </location>
</feature>
<dbReference type="Pfam" id="PF01613">
    <property type="entry name" value="Flavin_Reduct"/>
    <property type="match status" value="1"/>
</dbReference>
<reference evidence="3 4" key="1">
    <citation type="submission" date="2019-10" db="EMBL/GenBank/DDBJ databases">
        <title>Genomic analysis of Raineyella sp. CBA3103.</title>
        <authorList>
            <person name="Roh S.W."/>
        </authorList>
    </citation>
    <scope>NUCLEOTIDE SEQUENCE [LARGE SCALE GENOMIC DNA]</scope>
    <source>
        <strain evidence="3 4">CBA3103</strain>
    </source>
</reference>
<keyword evidence="4" id="KW-1185">Reference proteome</keyword>
<proteinExistence type="predicted"/>
<dbReference type="InterPro" id="IPR012349">
    <property type="entry name" value="Split_barrel_FMN-bd"/>
</dbReference>